<evidence type="ECO:0000256" key="1">
    <source>
        <dbReference type="SAM" id="SignalP"/>
    </source>
</evidence>
<dbReference type="InterPro" id="IPR013424">
    <property type="entry name" value="Ice-binding_C"/>
</dbReference>
<organism evidence="3 4">
    <name type="scientific">Telluria antibiotica</name>
    <dbReference type="NCBI Taxonomy" id="2717319"/>
    <lineage>
        <taxon>Bacteria</taxon>
        <taxon>Pseudomonadati</taxon>
        <taxon>Pseudomonadota</taxon>
        <taxon>Betaproteobacteria</taxon>
        <taxon>Burkholderiales</taxon>
        <taxon>Oxalobacteraceae</taxon>
        <taxon>Telluria group</taxon>
        <taxon>Telluria</taxon>
    </lineage>
</organism>
<name>A0ABX0P8C3_9BURK</name>
<keyword evidence="1" id="KW-0732">Signal</keyword>
<comment type="caution">
    <text evidence="3">The sequence shown here is derived from an EMBL/GenBank/DDBJ whole genome shotgun (WGS) entry which is preliminary data.</text>
</comment>
<dbReference type="EMBL" id="JAAQOM010000002">
    <property type="protein sequence ID" value="NIA52809.1"/>
    <property type="molecule type" value="Genomic_DNA"/>
</dbReference>
<evidence type="ECO:0000313" key="4">
    <source>
        <dbReference type="Proteomes" id="UP000716322"/>
    </source>
</evidence>
<feature type="chain" id="PRO_5046521488" evidence="1">
    <location>
        <begin position="30"/>
        <end position="267"/>
    </location>
</feature>
<dbReference type="Proteomes" id="UP000716322">
    <property type="component" value="Unassembled WGS sequence"/>
</dbReference>
<dbReference type="Pfam" id="PF07589">
    <property type="entry name" value="PEP-CTERM"/>
    <property type="match status" value="1"/>
</dbReference>
<dbReference type="NCBIfam" id="TIGR02595">
    <property type="entry name" value="PEP_CTERM"/>
    <property type="match status" value="1"/>
</dbReference>
<proteinExistence type="predicted"/>
<evidence type="ECO:0000313" key="3">
    <source>
        <dbReference type="EMBL" id="NIA52809.1"/>
    </source>
</evidence>
<sequence length="267" mass="27734">MKLNKSLIAKSVAALTLVTGAAMPMFAQAAAPIFTVDPSALGSGKPTFTANQISGTSSELLTTSGNTHSGSGWLQLSAFALNGSPKFNTGLGSDYLLYITFDLTDKYRAGTGSGINTPNSINDLTSLNFKFYVDKNMDNTYTNANAATATGATVGNTGDDLLLASGSLITGVAGFNDLLGAHLNSKQTFNVTALGQSYFVDPNPFYNIAFDEFNNTTQGAEISGNLVAINQASGSIDFNSQVPEPASLSLLGLGMLGLAASKRRRAK</sequence>
<feature type="domain" description="Ice-binding protein C-terminal" evidence="2">
    <location>
        <begin position="241"/>
        <end position="264"/>
    </location>
</feature>
<feature type="signal peptide" evidence="1">
    <location>
        <begin position="1"/>
        <end position="29"/>
    </location>
</feature>
<gene>
    <name evidence="3" type="primary">pepA</name>
    <name evidence="3" type="ORF">HAV22_03975</name>
</gene>
<dbReference type="RefSeq" id="WP_166856738.1">
    <property type="nucleotide sequence ID" value="NZ_JAAQOM010000002.1"/>
</dbReference>
<evidence type="ECO:0000259" key="2">
    <source>
        <dbReference type="Pfam" id="PF07589"/>
    </source>
</evidence>
<keyword evidence="4" id="KW-1185">Reference proteome</keyword>
<dbReference type="NCBIfam" id="NF033554">
    <property type="entry name" value="floc_PepA"/>
    <property type="match status" value="1"/>
</dbReference>
<reference evidence="3 4" key="1">
    <citation type="submission" date="2020-03" db="EMBL/GenBank/DDBJ databases">
        <title>Genome sequence of strain Massilia sp. TW-1.</title>
        <authorList>
            <person name="Chaudhary D.K."/>
        </authorList>
    </citation>
    <scope>NUCLEOTIDE SEQUENCE [LARGE SCALE GENOMIC DNA]</scope>
    <source>
        <strain evidence="3 4">TW-1</strain>
    </source>
</reference>
<accession>A0ABX0P8C3</accession>
<protein>
    <submittedName>
        <fullName evidence="3">Flocculation-associated PEP-CTERM protein PepA</fullName>
    </submittedName>
</protein>